<dbReference type="Pfam" id="PF13669">
    <property type="entry name" value="Glyoxalase_4"/>
    <property type="match status" value="1"/>
</dbReference>
<organism evidence="1 2">
    <name type="scientific">Enterocloster bolteae</name>
    <dbReference type="NCBI Taxonomy" id="208479"/>
    <lineage>
        <taxon>Bacteria</taxon>
        <taxon>Bacillati</taxon>
        <taxon>Bacillota</taxon>
        <taxon>Clostridia</taxon>
        <taxon>Lachnospirales</taxon>
        <taxon>Lachnospiraceae</taxon>
        <taxon>Enterocloster</taxon>
    </lineage>
</organism>
<reference evidence="1 2" key="1">
    <citation type="submission" date="2018-08" db="EMBL/GenBank/DDBJ databases">
        <title>A genome reference for cultivated species of the human gut microbiota.</title>
        <authorList>
            <person name="Zou Y."/>
            <person name="Xue W."/>
            <person name="Luo G."/>
        </authorList>
    </citation>
    <scope>NUCLEOTIDE SEQUENCE [LARGE SCALE GENOMIC DNA]</scope>
    <source>
        <strain evidence="1 2">AM35-14</strain>
    </source>
</reference>
<proteinExistence type="predicted"/>
<sequence length="100" mass="11565">MKIHHVGYLTKNLNKSKFLFEKLGFIVEKEKAYDALRKIHIVFMLNGDYRIELIEPDGEESSVWGLLKRYKNTPYHFCYEVDDMNVAVKNMGGGGSCNAF</sequence>
<evidence type="ECO:0000313" key="1">
    <source>
        <dbReference type="EMBL" id="RHC57277.1"/>
    </source>
</evidence>
<protein>
    <submittedName>
        <fullName evidence="1">VOC family protein</fullName>
    </submittedName>
</protein>
<gene>
    <name evidence="1" type="ORF">DW839_06040</name>
</gene>
<dbReference type="InterPro" id="IPR029068">
    <property type="entry name" value="Glyas_Bleomycin-R_OHBP_Dase"/>
</dbReference>
<dbReference type="AlphaFoldDB" id="A0A414AYI0"/>
<dbReference type="Gene3D" id="3.10.180.10">
    <property type="entry name" value="2,3-Dihydroxybiphenyl 1,2-Dioxygenase, domain 1"/>
    <property type="match status" value="1"/>
</dbReference>
<dbReference type="SUPFAM" id="SSF54593">
    <property type="entry name" value="Glyoxalase/Bleomycin resistance protein/Dihydroxybiphenyl dioxygenase"/>
    <property type="match status" value="1"/>
</dbReference>
<dbReference type="Proteomes" id="UP000283975">
    <property type="component" value="Unassembled WGS sequence"/>
</dbReference>
<comment type="caution">
    <text evidence="1">The sequence shown here is derived from an EMBL/GenBank/DDBJ whole genome shotgun (WGS) entry which is preliminary data.</text>
</comment>
<dbReference type="EMBL" id="QSHZ01000005">
    <property type="protein sequence ID" value="RHC57277.1"/>
    <property type="molecule type" value="Genomic_DNA"/>
</dbReference>
<accession>A0A414AYI0</accession>
<evidence type="ECO:0000313" key="2">
    <source>
        <dbReference type="Proteomes" id="UP000283975"/>
    </source>
</evidence>
<name>A0A414AYI0_9FIRM</name>